<feature type="cross-link" description="Glycyl lysine isopeptide (Lys-Gly) (interchain with G-Cter in SUMO2)" evidence="11">
    <location>
        <position position="179"/>
    </location>
</feature>
<dbReference type="PROSITE" id="PS50011">
    <property type="entry name" value="PROTEIN_KINASE_DOM"/>
    <property type="match status" value="1"/>
</dbReference>
<dbReference type="PROSITE" id="PS00107">
    <property type="entry name" value="PROTEIN_KINASE_ATP"/>
    <property type="match status" value="1"/>
</dbReference>
<proteinExistence type="inferred from homology"/>
<keyword evidence="17" id="KW-1185">Reference proteome</keyword>
<dbReference type="PROSITE" id="PS00108">
    <property type="entry name" value="PROTEIN_KINASE_ST"/>
    <property type="match status" value="1"/>
</dbReference>
<keyword evidence="3 14" id="KW-0808">Transferase</keyword>
<dbReference type="InterPro" id="IPR011009">
    <property type="entry name" value="Kinase-like_dom_sf"/>
</dbReference>
<keyword evidence="4 10" id="KW-0547">Nucleotide-binding</keyword>
<dbReference type="GO" id="GO:0032506">
    <property type="term" value="P:cytokinetic process"/>
    <property type="evidence" value="ECO:0007669"/>
    <property type="project" value="UniProtKB-ARBA"/>
</dbReference>
<evidence type="ECO:0000256" key="6">
    <source>
        <dbReference type="ARBA" id="ARBA00022840"/>
    </source>
</evidence>
<feature type="binding site" evidence="10">
    <location>
        <begin position="181"/>
        <end position="182"/>
    </location>
    <ligand>
        <name>ATP</name>
        <dbReference type="ChEBI" id="CHEBI:30616"/>
    </ligand>
</feature>
<dbReference type="InterPro" id="IPR008271">
    <property type="entry name" value="Ser/Thr_kinase_AS"/>
</dbReference>
<feature type="binding site" evidence="10">
    <location>
        <position position="62"/>
    </location>
    <ligand>
        <name>ATP</name>
        <dbReference type="ChEBI" id="CHEBI:30616"/>
    </ligand>
</feature>
<dbReference type="InterPro" id="IPR000719">
    <property type="entry name" value="Prot_kinase_dom"/>
</dbReference>
<organism evidence="16 17">
    <name type="scientific">Cryptolaemus montrouzieri</name>
    <dbReference type="NCBI Taxonomy" id="559131"/>
    <lineage>
        <taxon>Eukaryota</taxon>
        <taxon>Metazoa</taxon>
        <taxon>Ecdysozoa</taxon>
        <taxon>Arthropoda</taxon>
        <taxon>Hexapoda</taxon>
        <taxon>Insecta</taxon>
        <taxon>Pterygota</taxon>
        <taxon>Neoptera</taxon>
        <taxon>Endopterygota</taxon>
        <taxon>Coleoptera</taxon>
        <taxon>Polyphaga</taxon>
        <taxon>Cucujiformia</taxon>
        <taxon>Coccinelloidea</taxon>
        <taxon>Coccinellidae</taxon>
        <taxon>Scymninae</taxon>
        <taxon>Scymnini</taxon>
        <taxon>Cryptolaemus</taxon>
    </lineage>
</organism>
<dbReference type="GO" id="GO:0004674">
    <property type="term" value="F:protein serine/threonine kinase activity"/>
    <property type="evidence" value="ECO:0007669"/>
    <property type="project" value="UniProtKB-KW"/>
</dbReference>
<dbReference type="Gene3D" id="1.10.510.10">
    <property type="entry name" value="Transferase(Phosphotransferase) domain 1"/>
    <property type="match status" value="1"/>
</dbReference>
<evidence type="ECO:0000256" key="4">
    <source>
        <dbReference type="ARBA" id="ARBA00022741"/>
    </source>
</evidence>
<keyword evidence="6 10" id="KW-0067">ATP-binding</keyword>
<dbReference type="InterPro" id="IPR030616">
    <property type="entry name" value="Aur-like"/>
</dbReference>
<evidence type="ECO:0000256" key="13">
    <source>
        <dbReference type="RuleBase" id="RU000304"/>
    </source>
</evidence>
<comment type="similarity">
    <text evidence="14">Belongs to the protein kinase superfamily. Ser/Thr protein kinase family. Aurora subfamily.</text>
</comment>
<dbReference type="SMART" id="SM00220">
    <property type="entry name" value="S_TKc"/>
    <property type="match status" value="1"/>
</dbReference>
<dbReference type="GO" id="GO:0000070">
    <property type="term" value="P:mitotic sister chromatid segregation"/>
    <property type="evidence" value="ECO:0007669"/>
    <property type="project" value="UniProtKB-ARBA"/>
</dbReference>
<dbReference type="FunFam" id="3.30.200.20:FF:000042">
    <property type="entry name" value="Aurora kinase A"/>
    <property type="match status" value="1"/>
</dbReference>
<dbReference type="PANTHER" id="PTHR24350">
    <property type="entry name" value="SERINE/THREONINE-PROTEIN KINASE IAL-RELATED"/>
    <property type="match status" value="1"/>
</dbReference>
<evidence type="ECO:0000256" key="11">
    <source>
        <dbReference type="PIRSR" id="PIRSR630616-3"/>
    </source>
</evidence>
<protein>
    <recommendedName>
        <fullName evidence="14">Aurora kinase</fullName>
        <ecNumber evidence="14">2.7.11.1</ecNumber>
    </recommendedName>
</protein>
<evidence type="ECO:0000256" key="7">
    <source>
        <dbReference type="ARBA" id="ARBA00047899"/>
    </source>
</evidence>
<feature type="binding site" evidence="10">
    <location>
        <position position="195"/>
    </location>
    <ligand>
        <name>ATP</name>
        <dbReference type="ChEBI" id="CHEBI:30616"/>
    </ligand>
</feature>
<evidence type="ECO:0000256" key="8">
    <source>
        <dbReference type="ARBA" id="ARBA00048679"/>
    </source>
</evidence>
<dbReference type="EMBL" id="JABFTP020000144">
    <property type="protein sequence ID" value="KAL3282287.1"/>
    <property type="molecule type" value="Genomic_DNA"/>
</dbReference>
<evidence type="ECO:0000259" key="15">
    <source>
        <dbReference type="PROSITE" id="PS50011"/>
    </source>
</evidence>
<feature type="active site" description="Proton acceptor" evidence="9">
    <location>
        <position position="177"/>
    </location>
</feature>
<comment type="subcellular location">
    <subcellularLocation>
        <location evidence="1">Midbody</location>
    </subcellularLocation>
</comment>
<dbReference type="GO" id="GO:0006325">
    <property type="term" value="P:chromatin organization"/>
    <property type="evidence" value="ECO:0007669"/>
    <property type="project" value="UniProtKB-ARBA"/>
</dbReference>
<comment type="catalytic activity">
    <reaction evidence="7 14">
        <text>L-threonyl-[protein] + ATP = O-phospho-L-threonyl-[protein] + ADP + H(+)</text>
        <dbReference type="Rhea" id="RHEA:46608"/>
        <dbReference type="Rhea" id="RHEA-COMP:11060"/>
        <dbReference type="Rhea" id="RHEA-COMP:11605"/>
        <dbReference type="ChEBI" id="CHEBI:15378"/>
        <dbReference type="ChEBI" id="CHEBI:30013"/>
        <dbReference type="ChEBI" id="CHEBI:30616"/>
        <dbReference type="ChEBI" id="CHEBI:61977"/>
        <dbReference type="ChEBI" id="CHEBI:456216"/>
        <dbReference type="EC" id="2.7.11.1"/>
    </reaction>
</comment>
<evidence type="ECO:0000256" key="5">
    <source>
        <dbReference type="ARBA" id="ARBA00022777"/>
    </source>
</evidence>
<evidence type="ECO:0000256" key="9">
    <source>
        <dbReference type="PIRSR" id="PIRSR630616-1"/>
    </source>
</evidence>
<evidence type="ECO:0000256" key="1">
    <source>
        <dbReference type="ARBA" id="ARBA00004214"/>
    </source>
</evidence>
<reference evidence="16 17" key="1">
    <citation type="journal article" date="2021" name="BMC Biol.">
        <title>Horizontally acquired antibacterial genes associated with adaptive radiation of ladybird beetles.</title>
        <authorList>
            <person name="Li H.S."/>
            <person name="Tang X.F."/>
            <person name="Huang Y.H."/>
            <person name="Xu Z.Y."/>
            <person name="Chen M.L."/>
            <person name="Du X.Y."/>
            <person name="Qiu B.Y."/>
            <person name="Chen P.T."/>
            <person name="Zhang W."/>
            <person name="Slipinski A."/>
            <person name="Escalona H.E."/>
            <person name="Waterhouse R.M."/>
            <person name="Zwick A."/>
            <person name="Pang H."/>
        </authorList>
    </citation>
    <scope>NUCLEOTIDE SEQUENCE [LARGE SCALE GENOMIC DNA]</scope>
    <source>
        <strain evidence="16">SYSU2018</strain>
    </source>
</reference>
<dbReference type="Proteomes" id="UP001516400">
    <property type="component" value="Unassembled WGS sequence"/>
</dbReference>
<dbReference type="SUPFAM" id="SSF56112">
    <property type="entry name" value="Protein kinase-like (PK-like)"/>
    <property type="match status" value="1"/>
</dbReference>
<dbReference type="CDD" id="cd14007">
    <property type="entry name" value="STKc_Aurora"/>
    <property type="match status" value="1"/>
</dbReference>
<dbReference type="GO" id="GO:0030496">
    <property type="term" value="C:midbody"/>
    <property type="evidence" value="ECO:0007669"/>
    <property type="project" value="UniProtKB-SubCell"/>
</dbReference>
<comment type="caution">
    <text evidence="16">The sequence shown here is derived from an EMBL/GenBank/DDBJ whole genome shotgun (WGS) entry which is preliminary data.</text>
</comment>
<keyword evidence="2 13" id="KW-0723">Serine/threonine-protein kinase</keyword>
<name>A0ABD2NUR7_9CUCU</name>
<dbReference type="GO" id="GO:0030261">
    <property type="term" value="P:chromosome condensation"/>
    <property type="evidence" value="ECO:0007669"/>
    <property type="project" value="UniProtKB-ARBA"/>
</dbReference>
<feature type="domain" description="Protein kinase" evidence="15">
    <location>
        <begin position="52"/>
        <end position="304"/>
    </location>
</feature>
<gene>
    <name evidence="16" type="ORF">HHI36_005475</name>
</gene>
<dbReference type="FunFam" id="1.10.510.10:FF:000235">
    <property type="entry name" value="Serine/threonine-protein kinase ark1"/>
    <property type="match status" value="1"/>
</dbReference>
<evidence type="ECO:0000256" key="3">
    <source>
        <dbReference type="ARBA" id="ARBA00022679"/>
    </source>
</evidence>
<dbReference type="Pfam" id="PF00069">
    <property type="entry name" value="Pkinase"/>
    <property type="match status" value="1"/>
</dbReference>
<feature type="binding site" evidence="10">
    <location>
        <begin position="130"/>
        <end position="132"/>
    </location>
    <ligand>
        <name>ATP</name>
        <dbReference type="ChEBI" id="CHEBI:30616"/>
    </ligand>
</feature>
<comment type="catalytic activity">
    <reaction evidence="8 14">
        <text>L-seryl-[protein] + ATP = O-phospho-L-seryl-[protein] + ADP + H(+)</text>
        <dbReference type="Rhea" id="RHEA:17989"/>
        <dbReference type="Rhea" id="RHEA-COMP:9863"/>
        <dbReference type="Rhea" id="RHEA-COMP:11604"/>
        <dbReference type="ChEBI" id="CHEBI:15378"/>
        <dbReference type="ChEBI" id="CHEBI:29999"/>
        <dbReference type="ChEBI" id="CHEBI:30616"/>
        <dbReference type="ChEBI" id="CHEBI:83421"/>
        <dbReference type="ChEBI" id="CHEBI:456216"/>
        <dbReference type="EC" id="2.7.11.1"/>
    </reaction>
</comment>
<evidence type="ECO:0000313" key="16">
    <source>
        <dbReference type="EMBL" id="KAL3282287.1"/>
    </source>
</evidence>
<keyword evidence="5 14" id="KW-0418">Kinase</keyword>
<sequence>MIVTEDEKLLKSLGCDVENIKSSIDESADLARRIMCHKAYGNPNYPWSLNDFELGNRLGRGKFGRVFLAREKKTGYLVALKTLLKKELVKGRVETQILREIEIQSHLKHPNILQLLCWFHDDYRIYMALEYAGQGELYTHLQKAPGGHFDEYLSAKYTYQVADALEYIHEMKVIHRDIKPENLLLTLSGNIKLADFGWSVHAPSSKRSTMCGTLDYLPPEMVEGRQYGHYVDLWCLGVLCYEFLVGRPPFESAGQDETYRKIRQIDMQFPSWVPPGARDLISRLLVHDAQKRLPIQQVMKHPWIVQLYKK</sequence>
<evidence type="ECO:0000256" key="12">
    <source>
        <dbReference type="PROSITE-ProRule" id="PRU10141"/>
    </source>
</evidence>
<evidence type="ECO:0000313" key="17">
    <source>
        <dbReference type="Proteomes" id="UP001516400"/>
    </source>
</evidence>
<feature type="binding site" evidence="10 12">
    <location>
        <position position="81"/>
    </location>
    <ligand>
        <name>ATP</name>
        <dbReference type="ChEBI" id="CHEBI:30616"/>
    </ligand>
</feature>
<dbReference type="InterPro" id="IPR017441">
    <property type="entry name" value="Protein_kinase_ATP_BS"/>
</dbReference>
<dbReference type="PIRSF" id="PIRSF000654">
    <property type="entry name" value="Integrin-linked_kinase"/>
    <property type="match status" value="1"/>
</dbReference>
<dbReference type="GO" id="GO:0005524">
    <property type="term" value="F:ATP binding"/>
    <property type="evidence" value="ECO:0007669"/>
    <property type="project" value="UniProtKB-UniRule"/>
</dbReference>
<dbReference type="EC" id="2.7.11.1" evidence="14"/>
<accession>A0ABD2NUR7</accession>
<dbReference type="AlphaFoldDB" id="A0ABD2NUR7"/>
<evidence type="ECO:0000256" key="14">
    <source>
        <dbReference type="RuleBase" id="RU367134"/>
    </source>
</evidence>
<evidence type="ECO:0000256" key="2">
    <source>
        <dbReference type="ARBA" id="ARBA00022527"/>
    </source>
</evidence>
<evidence type="ECO:0000256" key="10">
    <source>
        <dbReference type="PIRSR" id="PIRSR630616-2"/>
    </source>
</evidence>